<accession>A0AAE0RTM7</accession>
<reference evidence="1" key="3">
    <citation type="submission" date="2023-05" db="EMBL/GenBank/DDBJ databases">
        <authorList>
            <person name="Smith C.H."/>
        </authorList>
    </citation>
    <scope>NUCLEOTIDE SEQUENCE</scope>
    <source>
        <strain evidence="1">CHS0354</strain>
        <tissue evidence="1">Mantle</tissue>
    </source>
</reference>
<keyword evidence="2" id="KW-1185">Reference proteome</keyword>
<protein>
    <submittedName>
        <fullName evidence="1">Uncharacterized protein</fullName>
    </submittedName>
</protein>
<dbReference type="Proteomes" id="UP001195483">
    <property type="component" value="Unassembled WGS sequence"/>
</dbReference>
<evidence type="ECO:0000313" key="2">
    <source>
        <dbReference type="Proteomes" id="UP001195483"/>
    </source>
</evidence>
<dbReference type="AlphaFoldDB" id="A0AAE0RTM7"/>
<sequence length="69" mass="7716">MFHPVLRTEVKRLKERSAEMKQAHLCSIITCLLILATALEVTPRRRKVCALRNSQCMASSGSGTWCGRA</sequence>
<evidence type="ECO:0000313" key="1">
    <source>
        <dbReference type="EMBL" id="KAK3579458.1"/>
    </source>
</evidence>
<name>A0AAE0RTM7_9BIVA</name>
<reference evidence="1" key="1">
    <citation type="journal article" date="2021" name="Genome Biol. Evol.">
        <title>A High-Quality Reference Genome for a Parasitic Bivalve with Doubly Uniparental Inheritance (Bivalvia: Unionida).</title>
        <authorList>
            <person name="Smith C.H."/>
        </authorList>
    </citation>
    <scope>NUCLEOTIDE SEQUENCE</scope>
    <source>
        <strain evidence="1">CHS0354</strain>
    </source>
</reference>
<dbReference type="EMBL" id="JAEAOA010001694">
    <property type="protein sequence ID" value="KAK3579458.1"/>
    <property type="molecule type" value="Genomic_DNA"/>
</dbReference>
<comment type="caution">
    <text evidence="1">The sequence shown here is derived from an EMBL/GenBank/DDBJ whole genome shotgun (WGS) entry which is preliminary data.</text>
</comment>
<proteinExistence type="predicted"/>
<gene>
    <name evidence="1" type="ORF">CHS0354_028260</name>
</gene>
<organism evidence="1 2">
    <name type="scientific">Potamilus streckersoni</name>
    <dbReference type="NCBI Taxonomy" id="2493646"/>
    <lineage>
        <taxon>Eukaryota</taxon>
        <taxon>Metazoa</taxon>
        <taxon>Spiralia</taxon>
        <taxon>Lophotrochozoa</taxon>
        <taxon>Mollusca</taxon>
        <taxon>Bivalvia</taxon>
        <taxon>Autobranchia</taxon>
        <taxon>Heteroconchia</taxon>
        <taxon>Palaeoheterodonta</taxon>
        <taxon>Unionida</taxon>
        <taxon>Unionoidea</taxon>
        <taxon>Unionidae</taxon>
        <taxon>Ambleminae</taxon>
        <taxon>Lampsilini</taxon>
        <taxon>Potamilus</taxon>
    </lineage>
</organism>
<reference evidence="1" key="2">
    <citation type="journal article" date="2021" name="Genome Biol. Evol.">
        <title>Developing a high-quality reference genome for a parasitic bivalve with doubly uniparental inheritance (Bivalvia: Unionida).</title>
        <authorList>
            <person name="Smith C.H."/>
        </authorList>
    </citation>
    <scope>NUCLEOTIDE SEQUENCE</scope>
    <source>
        <strain evidence="1">CHS0354</strain>
        <tissue evidence="1">Mantle</tissue>
    </source>
</reference>